<evidence type="ECO:0000313" key="2">
    <source>
        <dbReference type="Proteomes" id="UP000282378"/>
    </source>
</evidence>
<organism evidence="1 2">
    <name type="scientific">Pseudomonas syringae pv. maculicola</name>
    <dbReference type="NCBI Taxonomy" id="59511"/>
    <lineage>
        <taxon>Bacteria</taxon>
        <taxon>Pseudomonadati</taxon>
        <taxon>Pseudomonadota</taxon>
        <taxon>Gammaproteobacteria</taxon>
        <taxon>Pseudomonadales</taxon>
        <taxon>Pseudomonadaceae</taxon>
        <taxon>Pseudomonas</taxon>
    </lineage>
</organism>
<dbReference type="Proteomes" id="UP000282378">
    <property type="component" value="Unassembled WGS sequence"/>
</dbReference>
<dbReference type="AlphaFoldDB" id="A0A3M3BB08"/>
<evidence type="ECO:0000313" key="1">
    <source>
        <dbReference type="EMBL" id="RMM09900.1"/>
    </source>
</evidence>
<comment type="caution">
    <text evidence="1">The sequence shown here is derived from an EMBL/GenBank/DDBJ whole genome shotgun (WGS) entry which is preliminary data.</text>
</comment>
<reference evidence="1 2" key="1">
    <citation type="submission" date="2018-08" db="EMBL/GenBank/DDBJ databases">
        <title>Recombination of ecologically and evolutionarily significant loci maintains genetic cohesion in the Pseudomonas syringae species complex.</title>
        <authorList>
            <person name="Dillon M."/>
            <person name="Thakur S."/>
            <person name="Almeida R.N.D."/>
            <person name="Weir B.S."/>
            <person name="Guttman D.S."/>
        </authorList>
    </citation>
    <scope>NUCLEOTIDE SEQUENCE [LARGE SCALE GENOMIC DNA]</scope>
    <source>
        <strain evidence="1 2">88_10</strain>
    </source>
</reference>
<sequence>MQQQREFITAHACHGVVSGYTGQQARGHFLQHPVAGGMAQRVIDRFETVEIEEHQHHPGLLALCLLQRRMQAILKQCAVGQVRQRVVISQAVDAVLTGLALADVAEEAHITGQVAFVIDHCRDADPGRIVFAVASLEPDFTFPGALPVQLPEDVAQVRFLFAFNGEHARQLVEHLSDFVAADAREGLVGLHDIACGVGDEDGRGGMLKYCGSHAQVFFGAALLADVPADAENALEIAVFIPYQYHAQFHRDLATVCTQAVEQKHPGGHFVAQPRQLLRLVEDFADAADERIKTGQLLGVGNGGRPAVPGNPVGAVAQRALDRGADVIDGQMGVGGKDHVADAFGEHTVALFAVAQRLAGRNLLGDVLGNADDARDKMFCVPGQCLLAHVEATPVVLVIAKAQHALQQLVVPVVALAQAHVLIALGIVRVQQYFPEELAHRAQFELVVAQRMAKMVVAVDHALAEHVLHIQVVRHGADHIGPEAFAVQQ</sequence>
<name>A0A3M3BB08_PSEYM</name>
<gene>
    <name evidence="1" type="ORF">APX70_08573</name>
</gene>
<proteinExistence type="predicted"/>
<dbReference type="AntiFam" id="ANF00090">
    <property type="entry name" value="Shadow ORF (opposite yegE)"/>
</dbReference>
<accession>A0A3M3BB08</accession>
<dbReference type="EMBL" id="RBNL01000072">
    <property type="protein sequence ID" value="RMM09900.1"/>
    <property type="molecule type" value="Genomic_DNA"/>
</dbReference>
<protein>
    <submittedName>
        <fullName evidence="1">Uncharacterized protein</fullName>
    </submittedName>
</protein>